<evidence type="ECO:0000313" key="1">
    <source>
        <dbReference type="EMBL" id="UPV72867.1"/>
    </source>
</evidence>
<keyword evidence="2" id="KW-1185">Reference proteome</keyword>
<dbReference type="RefSeq" id="WP_248648926.1">
    <property type="nucleotide sequence ID" value="NZ_CP096659.1"/>
</dbReference>
<protein>
    <submittedName>
        <fullName evidence="1">Uncharacterized protein</fullName>
    </submittedName>
</protein>
<evidence type="ECO:0000313" key="2">
    <source>
        <dbReference type="Proteomes" id="UP000830729"/>
    </source>
</evidence>
<proteinExistence type="predicted"/>
<sequence>MPEFTLQSSRADARVPAEATFERTEEVEIRCETGSRIAGKTGGGRVGDGGSVTAAFATPVPVATP</sequence>
<reference evidence="1 2" key="1">
    <citation type="submission" date="2022-04" db="EMBL/GenBank/DDBJ databases">
        <title>Diverse halophilic archaea isolated from saline environments.</title>
        <authorList>
            <person name="Cui H.-L."/>
        </authorList>
    </citation>
    <scope>NUCLEOTIDE SEQUENCE [LARGE SCALE GENOMIC DNA]</scope>
    <source>
        <strain evidence="1 2">XZYJT49</strain>
    </source>
</reference>
<dbReference type="GeneID" id="72185518"/>
<dbReference type="AlphaFoldDB" id="A0A8U0HPR9"/>
<gene>
    <name evidence="1" type="ORF">M0R89_09925</name>
</gene>
<dbReference type="EMBL" id="CP096659">
    <property type="protein sequence ID" value="UPV72867.1"/>
    <property type="molecule type" value="Genomic_DNA"/>
</dbReference>
<dbReference type="Proteomes" id="UP000830729">
    <property type="component" value="Chromosome"/>
</dbReference>
<dbReference type="KEGG" id="halx:M0R89_09925"/>
<organism evidence="1 2">
    <name type="scientific">Halorussus limi</name>
    <dbReference type="NCBI Taxonomy" id="2938695"/>
    <lineage>
        <taxon>Archaea</taxon>
        <taxon>Methanobacteriati</taxon>
        <taxon>Methanobacteriota</taxon>
        <taxon>Stenosarchaea group</taxon>
        <taxon>Halobacteria</taxon>
        <taxon>Halobacteriales</taxon>
        <taxon>Haladaptataceae</taxon>
        <taxon>Halorussus</taxon>
    </lineage>
</organism>
<name>A0A8U0HPR9_9EURY</name>
<accession>A0A8U0HPR9</accession>